<dbReference type="Pfam" id="PF02458">
    <property type="entry name" value="Transferase"/>
    <property type="match status" value="1"/>
</dbReference>
<protein>
    <submittedName>
        <fullName evidence="4">3'-N-debenzoyl-2'-deoxytaxol N-benzoyltransferase</fullName>
    </submittedName>
</protein>
<evidence type="ECO:0000313" key="5">
    <source>
        <dbReference type="Proteomes" id="UP001140949"/>
    </source>
</evidence>
<proteinExistence type="inferred from homology"/>
<dbReference type="AlphaFoldDB" id="A0AAX6FVW9"/>
<dbReference type="GO" id="GO:0016746">
    <property type="term" value="F:acyltransferase activity"/>
    <property type="evidence" value="ECO:0007669"/>
    <property type="project" value="UniProtKB-KW"/>
</dbReference>
<dbReference type="InterPro" id="IPR050898">
    <property type="entry name" value="Plant_acyltransferase"/>
</dbReference>
<dbReference type="Gene3D" id="3.30.559.10">
    <property type="entry name" value="Chloramphenicol acetyltransferase-like domain"/>
    <property type="match status" value="2"/>
</dbReference>
<keyword evidence="2" id="KW-0808">Transferase</keyword>
<keyword evidence="3" id="KW-0012">Acyltransferase</keyword>
<dbReference type="PANTHER" id="PTHR31147">
    <property type="entry name" value="ACYL TRANSFERASE 4"/>
    <property type="match status" value="1"/>
</dbReference>
<reference evidence="4" key="1">
    <citation type="journal article" date="2023" name="GigaByte">
        <title>Genome assembly of the bearded iris, Iris pallida Lam.</title>
        <authorList>
            <person name="Bruccoleri R.E."/>
            <person name="Oakeley E.J."/>
            <person name="Faust A.M.E."/>
            <person name="Altorfer M."/>
            <person name="Dessus-Babus S."/>
            <person name="Burckhardt D."/>
            <person name="Oertli M."/>
            <person name="Naumann U."/>
            <person name="Petersen F."/>
            <person name="Wong J."/>
        </authorList>
    </citation>
    <scope>NUCLEOTIDE SEQUENCE</scope>
    <source>
        <strain evidence="4">GSM-AAB239-AS_SAM_17_03QT</strain>
    </source>
</reference>
<dbReference type="PANTHER" id="PTHR31147:SF1">
    <property type="entry name" value="ACYL TRANSFERASE 4"/>
    <property type="match status" value="1"/>
</dbReference>
<evidence type="ECO:0000313" key="4">
    <source>
        <dbReference type="EMBL" id="KAJ6820427.1"/>
    </source>
</evidence>
<comment type="similarity">
    <text evidence="1">Belongs to the plant acyltransferase family.</text>
</comment>
<dbReference type="InterPro" id="IPR023213">
    <property type="entry name" value="CAT-like_dom_sf"/>
</dbReference>
<name>A0AAX6FVW9_IRIPA</name>
<comment type="caution">
    <text evidence="4">The sequence shown here is derived from an EMBL/GenBank/DDBJ whole genome shotgun (WGS) entry which is preliminary data.</text>
</comment>
<dbReference type="Proteomes" id="UP001140949">
    <property type="component" value="Unassembled WGS sequence"/>
</dbReference>
<evidence type="ECO:0000256" key="2">
    <source>
        <dbReference type="ARBA" id="ARBA00022679"/>
    </source>
</evidence>
<gene>
    <name evidence="4" type="ORF">M6B38_396960</name>
</gene>
<organism evidence="4 5">
    <name type="scientific">Iris pallida</name>
    <name type="common">Sweet iris</name>
    <dbReference type="NCBI Taxonomy" id="29817"/>
    <lineage>
        <taxon>Eukaryota</taxon>
        <taxon>Viridiplantae</taxon>
        <taxon>Streptophyta</taxon>
        <taxon>Embryophyta</taxon>
        <taxon>Tracheophyta</taxon>
        <taxon>Spermatophyta</taxon>
        <taxon>Magnoliopsida</taxon>
        <taxon>Liliopsida</taxon>
        <taxon>Asparagales</taxon>
        <taxon>Iridaceae</taxon>
        <taxon>Iridoideae</taxon>
        <taxon>Irideae</taxon>
        <taxon>Iris</taxon>
    </lineage>
</organism>
<evidence type="ECO:0000256" key="1">
    <source>
        <dbReference type="ARBA" id="ARBA00009861"/>
    </source>
</evidence>
<reference evidence="4" key="2">
    <citation type="submission" date="2023-04" db="EMBL/GenBank/DDBJ databases">
        <authorList>
            <person name="Bruccoleri R.E."/>
            <person name="Oakeley E.J."/>
            <person name="Faust A.-M."/>
            <person name="Dessus-Babus S."/>
            <person name="Altorfer M."/>
            <person name="Burckhardt D."/>
            <person name="Oertli M."/>
            <person name="Naumann U."/>
            <person name="Petersen F."/>
            <person name="Wong J."/>
        </authorList>
    </citation>
    <scope>NUCLEOTIDE SEQUENCE</scope>
    <source>
        <strain evidence="4">GSM-AAB239-AS_SAM_17_03QT</strain>
        <tissue evidence="4">Leaf</tissue>
    </source>
</reference>
<dbReference type="EMBL" id="JANAVB010025598">
    <property type="protein sequence ID" value="KAJ6820427.1"/>
    <property type="molecule type" value="Genomic_DNA"/>
</dbReference>
<sequence length="467" mass="51294">MLLTRSGEAGKEHTTTQHIHIHARTLASPLPLPMSLFSVTKRAPELVGPSEPTPAGHRPFSPNDDTNPALRFFLEMILVFGRCGDQPEPAKAVRGALARALVPYYPVAGRIVADADDASKLQVACTGEGAWFVEASAGCSLAELEYMENQPHLVPKAQLLPSPPQGVDHKAVPFMMQVTEFKCGGFVVGIKYNHVMFDGLGIGQFMVAIGDMARGLPQPTVKPVWCRELVPRLSNSPKEPPPMPLEPVAPFKFEDRTMDVSLQSINELKSQFVKETGRSCSVFDVVAAKLWQSRTRAADLEPDVDVAFLFPVSVRKELGVLPEEGGYYGNCVFPVVIQAPSQQVVNASLSEIVSLVKDAKDELPAKFRRFLNGDEEHEKPFGVKSLYGLMGVTDFRRLGVFEVDYGWGTPKYVISPSVDDNPMRTVAGCTILNSPAPKEGVRLVTNCVVKEHLEAFRDEMKKWAQLL</sequence>
<accession>A0AAX6FVW9</accession>
<evidence type="ECO:0000256" key="3">
    <source>
        <dbReference type="ARBA" id="ARBA00023315"/>
    </source>
</evidence>
<keyword evidence="5" id="KW-1185">Reference proteome</keyword>